<accession>A0A1E3BJ18</accession>
<proteinExistence type="predicted"/>
<protein>
    <submittedName>
        <fullName evidence="1">Uncharacterized protein</fullName>
    </submittedName>
</protein>
<sequence length="136" mass="15268">MIKQTAGQATGKQPVGCCFAKFFNLPAEIQQQILLYTDIVTPSPMQWDYKKQMFFPAACLWLSACGARLYGGSMYCPTLYLSYSSAYTPHSLPSVYFQVSQNLKAQAEYVFYAQNKFIIDLQGPDFYLSSCSSPSD</sequence>
<organism evidence="1 2">
    <name type="scientific">Aspergillus cristatus</name>
    <name type="common">Chinese Fuzhuan brick tea-fermentation fungus</name>
    <name type="synonym">Eurotium cristatum</name>
    <dbReference type="NCBI Taxonomy" id="573508"/>
    <lineage>
        <taxon>Eukaryota</taxon>
        <taxon>Fungi</taxon>
        <taxon>Dikarya</taxon>
        <taxon>Ascomycota</taxon>
        <taxon>Pezizomycotina</taxon>
        <taxon>Eurotiomycetes</taxon>
        <taxon>Eurotiomycetidae</taxon>
        <taxon>Eurotiales</taxon>
        <taxon>Aspergillaceae</taxon>
        <taxon>Aspergillus</taxon>
        <taxon>Aspergillus subgen. Aspergillus</taxon>
    </lineage>
</organism>
<name>A0A1E3BJ18_ASPCR</name>
<dbReference type="VEuPathDB" id="FungiDB:SI65_03992"/>
<dbReference type="EMBL" id="JXNT01000003">
    <property type="protein sequence ID" value="ODM20939.1"/>
    <property type="molecule type" value="Genomic_DNA"/>
</dbReference>
<evidence type="ECO:0000313" key="2">
    <source>
        <dbReference type="Proteomes" id="UP000094569"/>
    </source>
</evidence>
<dbReference type="OrthoDB" id="4479040at2759"/>
<keyword evidence="2" id="KW-1185">Reference proteome</keyword>
<gene>
    <name evidence="1" type="ORF">SI65_03992</name>
</gene>
<comment type="caution">
    <text evidence="1">The sequence shown here is derived from an EMBL/GenBank/DDBJ whole genome shotgun (WGS) entry which is preliminary data.</text>
</comment>
<dbReference type="Proteomes" id="UP000094569">
    <property type="component" value="Unassembled WGS sequence"/>
</dbReference>
<reference evidence="1 2" key="1">
    <citation type="journal article" date="2016" name="BMC Genomics">
        <title>Comparative genomic and transcriptomic analyses of the Fuzhuan brick tea-fermentation fungus Aspergillus cristatus.</title>
        <authorList>
            <person name="Ge Y."/>
            <person name="Wang Y."/>
            <person name="Liu Y."/>
            <person name="Tan Y."/>
            <person name="Ren X."/>
            <person name="Zhang X."/>
            <person name="Hyde K.D."/>
            <person name="Liu Y."/>
            <person name="Liu Z."/>
        </authorList>
    </citation>
    <scope>NUCLEOTIDE SEQUENCE [LARGE SCALE GENOMIC DNA]</scope>
    <source>
        <strain evidence="1 2">GZAAS20.1005</strain>
    </source>
</reference>
<evidence type="ECO:0000313" key="1">
    <source>
        <dbReference type="EMBL" id="ODM20939.1"/>
    </source>
</evidence>
<dbReference type="AlphaFoldDB" id="A0A1E3BJ18"/>